<dbReference type="PROSITE" id="PS51900">
    <property type="entry name" value="CB"/>
    <property type="match status" value="1"/>
</dbReference>
<keyword evidence="3 5" id="KW-0238">DNA-binding</keyword>
<dbReference type="AlphaFoldDB" id="A0A3A1NE38"/>
<evidence type="ECO:0000256" key="4">
    <source>
        <dbReference type="ARBA" id="ARBA00023172"/>
    </source>
</evidence>
<dbReference type="InterPro" id="IPR013762">
    <property type="entry name" value="Integrase-like_cat_sf"/>
</dbReference>
<dbReference type="GO" id="GO:0003677">
    <property type="term" value="F:DNA binding"/>
    <property type="evidence" value="ECO:0007669"/>
    <property type="project" value="UniProtKB-UniRule"/>
</dbReference>
<dbReference type="EMBL" id="QXFI01000033">
    <property type="protein sequence ID" value="RIV42818.1"/>
    <property type="molecule type" value="Genomic_DNA"/>
</dbReference>
<organism evidence="8 10">
    <name type="scientific">Flagellimonas pelagia</name>
    <dbReference type="NCBI Taxonomy" id="2306998"/>
    <lineage>
        <taxon>Bacteria</taxon>
        <taxon>Pseudomonadati</taxon>
        <taxon>Bacteroidota</taxon>
        <taxon>Flavobacteriia</taxon>
        <taxon>Flavobacteriales</taxon>
        <taxon>Flavobacteriaceae</taxon>
        <taxon>Flagellimonas</taxon>
    </lineage>
</organism>
<dbReference type="CDD" id="cd01188">
    <property type="entry name" value="INT_RitA_C_like"/>
    <property type="match status" value="1"/>
</dbReference>
<sequence>MDTEKEIGFLIKECADHLRKEGYSEPRIKDYHRLWRDGIREYMHRNSLPNYSKAIGEDFLDGMPIMSASHMRAIRRSVHVLDDFLLYGKIRKRIVQYVNHELPGELGKVALEFIASQEKLRRSKLTVNEHRRILSYFIAHLTLRSVDHVSDIGEDDVLTFISSAQNCKDKYLNTVRLFCRFLYQRKYIGRNVEYVIGRNNYPVREKLPSVYDADEIGLIENTVERSSPVGKRDYAMLLLATRLGLRSSDIAGLTFGNLDWQRNLICLAQYKTKKIVELPLLAEVGEAIIDYLRYGRSLSDLQQVFLTATAPYRPVNRMVINGAVSRTISASGVDLKGRKFGPHAMRHTLASRLLNNGTSLPVISETLGHSDTQATMNYLRIDMDNLMRCALDVPLVSTNFYEQKGGVFYG</sequence>
<dbReference type="InterPro" id="IPR044068">
    <property type="entry name" value="CB"/>
</dbReference>
<dbReference type="PANTHER" id="PTHR30349">
    <property type="entry name" value="PHAGE INTEGRASE-RELATED"/>
    <property type="match status" value="1"/>
</dbReference>
<evidence type="ECO:0000256" key="2">
    <source>
        <dbReference type="ARBA" id="ARBA00022908"/>
    </source>
</evidence>
<reference evidence="9 11" key="2">
    <citation type="submission" date="2019-07" db="EMBL/GenBank/DDBJ databases">
        <title>Draft genome of two Muricauda strains isolated from deep sea.</title>
        <authorList>
            <person name="Sun C."/>
        </authorList>
    </citation>
    <scope>NUCLEOTIDE SEQUENCE [LARGE SCALE GENOMIC DNA]</scope>
    <source>
        <strain evidence="9 11">72</strain>
    </source>
</reference>
<dbReference type="PROSITE" id="PS51898">
    <property type="entry name" value="TYR_RECOMBINASE"/>
    <property type="match status" value="1"/>
</dbReference>
<dbReference type="InterPro" id="IPR010998">
    <property type="entry name" value="Integrase_recombinase_N"/>
</dbReference>
<evidence type="ECO:0000256" key="3">
    <source>
        <dbReference type="ARBA" id="ARBA00023125"/>
    </source>
</evidence>
<dbReference type="GO" id="GO:0006310">
    <property type="term" value="P:DNA recombination"/>
    <property type="evidence" value="ECO:0007669"/>
    <property type="project" value="UniProtKB-KW"/>
</dbReference>
<comment type="similarity">
    <text evidence="1">Belongs to the 'phage' integrase family.</text>
</comment>
<dbReference type="GO" id="GO:0015074">
    <property type="term" value="P:DNA integration"/>
    <property type="evidence" value="ECO:0007669"/>
    <property type="project" value="UniProtKB-KW"/>
</dbReference>
<evidence type="ECO:0000313" key="9">
    <source>
        <dbReference type="EMBL" id="TXJ92012.1"/>
    </source>
</evidence>
<protein>
    <submittedName>
        <fullName evidence="8 9">Integrase</fullName>
    </submittedName>
</protein>
<name>A0A3A1NE38_9FLAO</name>
<gene>
    <name evidence="8" type="ORF">D2V05_14450</name>
    <name evidence="9" type="ORF">FQ017_14320</name>
</gene>
<comment type="caution">
    <text evidence="8">The sequence shown here is derived from an EMBL/GenBank/DDBJ whole genome shotgun (WGS) entry which is preliminary data.</text>
</comment>
<dbReference type="InterPro" id="IPR002104">
    <property type="entry name" value="Integrase_catalytic"/>
</dbReference>
<evidence type="ECO:0000313" key="8">
    <source>
        <dbReference type="EMBL" id="RIV42818.1"/>
    </source>
</evidence>
<dbReference type="Gene3D" id="1.10.443.10">
    <property type="entry name" value="Intergrase catalytic core"/>
    <property type="match status" value="1"/>
</dbReference>
<proteinExistence type="inferred from homology"/>
<dbReference type="PANTHER" id="PTHR30349:SF41">
    <property type="entry name" value="INTEGRASE_RECOMBINASE PROTEIN MJ0367-RELATED"/>
    <property type="match status" value="1"/>
</dbReference>
<evidence type="ECO:0000313" key="11">
    <source>
        <dbReference type="Proteomes" id="UP000321621"/>
    </source>
</evidence>
<reference evidence="8 10" key="1">
    <citation type="submission" date="2018-08" db="EMBL/GenBank/DDBJ databases">
        <title>Proposal of Muricauda 72 sp.nov. and Muricauda NH166 sp.nov., isolated from seawater.</title>
        <authorList>
            <person name="Cheng H."/>
            <person name="Wu Y.-H."/>
            <person name="Guo L.-L."/>
            <person name="Xu X.-W."/>
        </authorList>
    </citation>
    <scope>NUCLEOTIDE SEQUENCE [LARGE SCALE GENOMIC DNA]</scope>
    <source>
        <strain evidence="8 10">72</strain>
    </source>
</reference>
<dbReference type="RefSeq" id="WP_119648326.1">
    <property type="nucleotide sequence ID" value="NZ_QXFI01000033.1"/>
</dbReference>
<dbReference type="Proteomes" id="UP000266691">
    <property type="component" value="Unassembled WGS sequence"/>
</dbReference>
<feature type="domain" description="Tyr recombinase" evidence="6">
    <location>
        <begin position="206"/>
        <end position="391"/>
    </location>
</feature>
<dbReference type="Gene3D" id="1.10.150.130">
    <property type="match status" value="1"/>
</dbReference>
<keyword evidence="2" id="KW-0229">DNA integration</keyword>
<evidence type="ECO:0000259" key="6">
    <source>
        <dbReference type="PROSITE" id="PS51898"/>
    </source>
</evidence>
<keyword evidence="4" id="KW-0233">DNA recombination</keyword>
<accession>A0A3A1NE38</accession>
<dbReference type="Pfam" id="PF00589">
    <property type="entry name" value="Phage_integrase"/>
    <property type="match status" value="1"/>
</dbReference>
<evidence type="ECO:0000313" key="10">
    <source>
        <dbReference type="Proteomes" id="UP000266691"/>
    </source>
</evidence>
<keyword evidence="11" id="KW-1185">Reference proteome</keyword>
<dbReference type="InterPro" id="IPR011010">
    <property type="entry name" value="DNA_brk_join_enz"/>
</dbReference>
<evidence type="ECO:0000256" key="5">
    <source>
        <dbReference type="PROSITE-ProRule" id="PRU01248"/>
    </source>
</evidence>
<dbReference type="EMBL" id="VNWK01000033">
    <property type="protein sequence ID" value="TXJ92012.1"/>
    <property type="molecule type" value="Genomic_DNA"/>
</dbReference>
<feature type="domain" description="Core-binding (CB)" evidence="7">
    <location>
        <begin position="104"/>
        <end position="183"/>
    </location>
</feature>
<dbReference type="InterPro" id="IPR050090">
    <property type="entry name" value="Tyrosine_recombinase_XerCD"/>
</dbReference>
<dbReference type="Proteomes" id="UP000321621">
    <property type="component" value="Unassembled WGS sequence"/>
</dbReference>
<evidence type="ECO:0000259" key="7">
    <source>
        <dbReference type="PROSITE" id="PS51900"/>
    </source>
</evidence>
<dbReference type="SUPFAM" id="SSF56349">
    <property type="entry name" value="DNA breaking-rejoining enzymes"/>
    <property type="match status" value="1"/>
</dbReference>
<dbReference type="OrthoDB" id="9785687at2"/>
<evidence type="ECO:0000256" key="1">
    <source>
        <dbReference type="ARBA" id="ARBA00008857"/>
    </source>
</evidence>